<gene>
    <name evidence="1" type="ORF">NBG84_37565</name>
</gene>
<sequence>MTAASLAVTARRTVRVASQTRVEYHSVLRVTTFRIAVPAERPTGRCPMAAVTYPPPQEKAP</sequence>
<proteinExistence type="predicted"/>
<keyword evidence="2" id="KW-1185">Reference proteome</keyword>
<name>A0ABT0UZN8_9ACTN</name>
<comment type="caution">
    <text evidence="1">The sequence shown here is derived from an EMBL/GenBank/DDBJ whole genome shotgun (WGS) entry which is preliminary data.</text>
</comment>
<accession>A0ABT0UZN8</accession>
<evidence type="ECO:0000313" key="1">
    <source>
        <dbReference type="EMBL" id="MCM2393916.1"/>
    </source>
</evidence>
<dbReference type="EMBL" id="JAMQAW010000095">
    <property type="protein sequence ID" value="MCM2393916.1"/>
    <property type="molecule type" value="Genomic_DNA"/>
</dbReference>
<dbReference type="Proteomes" id="UP001431429">
    <property type="component" value="Unassembled WGS sequence"/>
</dbReference>
<dbReference type="RefSeq" id="WP_250924207.1">
    <property type="nucleotide sequence ID" value="NZ_JAMQAW010000095.1"/>
</dbReference>
<organism evidence="1 2">
    <name type="scientific">Streptomyces albipurpureus</name>
    <dbReference type="NCBI Taxonomy" id="2897419"/>
    <lineage>
        <taxon>Bacteria</taxon>
        <taxon>Bacillati</taxon>
        <taxon>Actinomycetota</taxon>
        <taxon>Actinomycetes</taxon>
        <taxon>Kitasatosporales</taxon>
        <taxon>Streptomycetaceae</taxon>
        <taxon>Streptomyces</taxon>
    </lineage>
</organism>
<reference evidence="1" key="1">
    <citation type="submission" date="2022-06" db="EMBL/GenBank/DDBJ databases">
        <title>Genome public.</title>
        <authorList>
            <person name="Sun Q."/>
        </authorList>
    </citation>
    <scope>NUCLEOTIDE SEQUENCE</scope>
    <source>
        <strain evidence="1">CWNU-1</strain>
    </source>
</reference>
<protein>
    <submittedName>
        <fullName evidence="1">Uncharacterized protein</fullName>
    </submittedName>
</protein>
<evidence type="ECO:0000313" key="2">
    <source>
        <dbReference type="Proteomes" id="UP001431429"/>
    </source>
</evidence>